<dbReference type="InterPro" id="IPR018780">
    <property type="entry name" value="TBORCS5"/>
</dbReference>
<dbReference type="PANTHER" id="PTHR31634">
    <property type="entry name" value="BLOC-1-RELATED COMPLEX SUBUNIT 5"/>
    <property type="match status" value="1"/>
</dbReference>
<comment type="similarity">
    <text evidence="2">Belongs to the BORCS5 family.</text>
</comment>
<keyword evidence="4" id="KW-0472">Membrane</keyword>
<feature type="compositionally biased region" description="Basic and acidic residues" evidence="7">
    <location>
        <begin position="54"/>
        <end position="69"/>
    </location>
</feature>
<comment type="caution">
    <text evidence="8">The sequence shown here is derived from an EMBL/GenBank/DDBJ whole genome shotgun (WGS) entry which is preliminary data.</text>
</comment>
<gene>
    <name evidence="8" type="ORF">PBRASI_LOCUS5030</name>
</gene>
<dbReference type="GO" id="GO:0032418">
    <property type="term" value="P:lysosome localization"/>
    <property type="evidence" value="ECO:0007669"/>
    <property type="project" value="InterPro"/>
</dbReference>
<evidence type="ECO:0000256" key="2">
    <source>
        <dbReference type="ARBA" id="ARBA00010235"/>
    </source>
</evidence>
<evidence type="ECO:0000313" key="9">
    <source>
        <dbReference type="Proteomes" id="UP000789739"/>
    </source>
</evidence>
<sequence>MESKVASAITADTERPLTINLEGTTIETTEQIASAENTIDSSTAANEATGKVNGDPKNKEEEDGYSRAEATRRDIERGVVTINNNNEIVDNQDPELLLLDEVSKFEPLIKLNSETNSFNLGGLFGNGTEDRSTSSLFNHESIYNMLLIYQAHIKTCAQEICDEQKMVMISVKSVEACCTEIVQSMANYQIQKKTVSGQLTIVNGMMKQVEKTHQLIHDTFQTLQKLDVLLPTDLSLDNQSQSKWSLIRKLFQDAKKGPLSRDV</sequence>
<keyword evidence="5" id="KW-0458">Lysosome</keyword>
<reference evidence="8" key="1">
    <citation type="submission" date="2021-06" db="EMBL/GenBank/DDBJ databases">
        <authorList>
            <person name="Kallberg Y."/>
            <person name="Tangrot J."/>
            <person name="Rosling A."/>
        </authorList>
    </citation>
    <scope>NUCLEOTIDE SEQUENCE</scope>
    <source>
        <strain evidence="8">BR232B</strain>
    </source>
</reference>
<comment type="subcellular location">
    <subcellularLocation>
        <location evidence="1">Lysosome membrane</location>
        <topology evidence="1">Lipid-anchor</topology>
        <orientation evidence="1">Cytoplasmic side</orientation>
    </subcellularLocation>
</comment>
<evidence type="ECO:0000313" key="8">
    <source>
        <dbReference type="EMBL" id="CAG8549893.1"/>
    </source>
</evidence>
<dbReference type="OrthoDB" id="10035640at2759"/>
<evidence type="ECO:0000256" key="6">
    <source>
        <dbReference type="ARBA" id="ARBA00023288"/>
    </source>
</evidence>
<dbReference type="Pfam" id="PF10158">
    <property type="entry name" value="LOH1CR12"/>
    <property type="match status" value="1"/>
</dbReference>
<evidence type="ECO:0000256" key="7">
    <source>
        <dbReference type="SAM" id="MobiDB-lite"/>
    </source>
</evidence>
<keyword evidence="9" id="KW-1185">Reference proteome</keyword>
<dbReference type="GO" id="GO:0099078">
    <property type="term" value="C:BORC complex"/>
    <property type="evidence" value="ECO:0007669"/>
    <property type="project" value="TreeGrafter"/>
</dbReference>
<name>A0A9N9FNH3_9GLOM</name>
<dbReference type="AlphaFoldDB" id="A0A9N9FNH3"/>
<organism evidence="8 9">
    <name type="scientific">Paraglomus brasilianum</name>
    <dbReference type="NCBI Taxonomy" id="144538"/>
    <lineage>
        <taxon>Eukaryota</taxon>
        <taxon>Fungi</taxon>
        <taxon>Fungi incertae sedis</taxon>
        <taxon>Mucoromycota</taxon>
        <taxon>Glomeromycotina</taxon>
        <taxon>Glomeromycetes</taxon>
        <taxon>Paraglomerales</taxon>
        <taxon>Paraglomeraceae</taxon>
        <taxon>Paraglomus</taxon>
    </lineage>
</organism>
<feature type="compositionally biased region" description="Polar residues" evidence="7">
    <location>
        <begin position="35"/>
        <end position="46"/>
    </location>
</feature>
<dbReference type="CDD" id="cd22789">
    <property type="entry name" value="BORCS5-like"/>
    <property type="match status" value="1"/>
</dbReference>
<protein>
    <recommendedName>
        <fullName evidence="3">BLOC-1-related complex subunit 5</fullName>
    </recommendedName>
</protein>
<dbReference type="GO" id="GO:0072384">
    <property type="term" value="P:organelle transport along microtubule"/>
    <property type="evidence" value="ECO:0007669"/>
    <property type="project" value="TreeGrafter"/>
</dbReference>
<dbReference type="PANTHER" id="PTHR31634:SF2">
    <property type="entry name" value="BLOC-1-RELATED COMPLEX SUBUNIT 5"/>
    <property type="match status" value="1"/>
</dbReference>
<dbReference type="EMBL" id="CAJVPI010000558">
    <property type="protein sequence ID" value="CAG8549893.1"/>
    <property type="molecule type" value="Genomic_DNA"/>
</dbReference>
<dbReference type="Proteomes" id="UP000789739">
    <property type="component" value="Unassembled WGS sequence"/>
</dbReference>
<evidence type="ECO:0000256" key="1">
    <source>
        <dbReference type="ARBA" id="ARBA00004122"/>
    </source>
</evidence>
<accession>A0A9N9FNH3</accession>
<evidence type="ECO:0000256" key="3">
    <source>
        <dbReference type="ARBA" id="ARBA00022300"/>
    </source>
</evidence>
<evidence type="ECO:0000256" key="5">
    <source>
        <dbReference type="ARBA" id="ARBA00023228"/>
    </source>
</evidence>
<feature type="region of interest" description="Disordered" evidence="7">
    <location>
        <begin position="35"/>
        <end position="69"/>
    </location>
</feature>
<keyword evidence="6" id="KW-0449">Lipoprotein</keyword>
<evidence type="ECO:0000256" key="4">
    <source>
        <dbReference type="ARBA" id="ARBA00023136"/>
    </source>
</evidence>
<proteinExistence type="inferred from homology"/>